<dbReference type="InterPro" id="IPR013783">
    <property type="entry name" value="Ig-like_fold"/>
</dbReference>
<dbReference type="PANTHER" id="PTHR23268">
    <property type="entry name" value="T-CELL RECEPTOR BETA CHAIN"/>
    <property type="match status" value="1"/>
</dbReference>
<name>A0A7J5Y9X9_DISMA</name>
<reference evidence="3 4" key="1">
    <citation type="submission" date="2020-03" db="EMBL/GenBank/DDBJ databases">
        <title>Dissostichus mawsoni Genome sequencing and assembly.</title>
        <authorList>
            <person name="Park H."/>
        </authorList>
    </citation>
    <scope>NUCLEOTIDE SEQUENCE [LARGE SCALE GENOMIC DNA]</scope>
    <source>
        <strain evidence="3">DM0001</strain>
        <tissue evidence="3">Muscle</tissue>
    </source>
</reference>
<evidence type="ECO:0000256" key="2">
    <source>
        <dbReference type="SAM" id="SignalP"/>
    </source>
</evidence>
<keyword evidence="1" id="KW-0391">Immunity</keyword>
<dbReference type="EMBL" id="JAAKFY010000015">
    <property type="protein sequence ID" value="KAF3845357.1"/>
    <property type="molecule type" value="Genomic_DNA"/>
</dbReference>
<dbReference type="Gene3D" id="2.60.40.10">
    <property type="entry name" value="Immunoglobulins"/>
    <property type="match status" value="2"/>
</dbReference>
<proteinExistence type="predicted"/>
<protein>
    <recommendedName>
        <fullName evidence="5">Immunoglobulin V-set domain-containing protein</fullName>
    </recommendedName>
</protein>
<comment type="caution">
    <text evidence="3">The sequence shown here is derived from an EMBL/GenBank/DDBJ whole genome shotgun (WGS) entry which is preliminary data.</text>
</comment>
<evidence type="ECO:0000256" key="1">
    <source>
        <dbReference type="ARBA" id="ARBA00022859"/>
    </source>
</evidence>
<sequence>MILLFCTALHVILVSGSSLSDLVSQTPAYMYKNLGEEAVISCSHSIKDYNQILWYKQMKDGQLQFLGYMLATQETPEPGLGVCVVWSPANRGQYSISVVCSSSLSDNVQQTPAYMYKNLGEEAVIRCSHSIENYDRILWYKQMKDRELQFLGYIFAGVKNPEPGLGH</sequence>
<feature type="chain" id="PRO_5029594095" description="Immunoglobulin V-set domain-containing protein" evidence="2">
    <location>
        <begin position="17"/>
        <end position="167"/>
    </location>
</feature>
<evidence type="ECO:0008006" key="5">
    <source>
        <dbReference type="Google" id="ProtNLM"/>
    </source>
</evidence>
<feature type="signal peptide" evidence="2">
    <location>
        <begin position="1"/>
        <end position="16"/>
    </location>
</feature>
<keyword evidence="4" id="KW-1185">Reference proteome</keyword>
<gene>
    <name evidence="3" type="ORF">F7725_008520</name>
</gene>
<dbReference type="GO" id="GO:0005886">
    <property type="term" value="C:plasma membrane"/>
    <property type="evidence" value="ECO:0007669"/>
    <property type="project" value="TreeGrafter"/>
</dbReference>
<organism evidence="3 4">
    <name type="scientific">Dissostichus mawsoni</name>
    <name type="common">Antarctic cod</name>
    <dbReference type="NCBI Taxonomy" id="36200"/>
    <lineage>
        <taxon>Eukaryota</taxon>
        <taxon>Metazoa</taxon>
        <taxon>Chordata</taxon>
        <taxon>Craniata</taxon>
        <taxon>Vertebrata</taxon>
        <taxon>Euteleostomi</taxon>
        <taxon>Actinopterygii</taxon>
        <taxon>Neopterygii</taxon>
        <taxon>Teleostei</taxon>
        <taxon>Neoteleostei</taxon>
        <taxon>Acanthomorphata</taxon>
        <taxon>Eupercaria</taxon>
        <taxon>Perciformes</taxon>
        <taxon>Notothenioidei</taxon>
        <taxon>Nototheniidae</taxon>
        <taxon>Dissostichus</taxon>
    </lineage>
</organism>
<dbReference type="PANTHER" id="PTHR23268:SF102">
    <property type="entry name" value="IMMUNOGLOBULIN V-SET DOMAIN-CONTAINING PROTEIN"/>
    <property type="match status" value="1"/>
</dbReference>
<evidence type="ECO:0000313" key="3">
    <source>
        <dbReference type="EMBL" id="KAF3845357.1"/>
    </source>
</evidence>
<keyword evidence="2" id="KW-0732">Signal</keyword>
<evidence type="ECO:0000313" key="4">
    <source>
        <dbReference type="Proteomes" id="UP000518266"/>
    </source>
</evidence>
<dbReference type="SUPFAM" id="SSF48726">
    <property type="entry name" value="Immunoglobulin"/>
    <property type="match status" value="2"/>
</dbReference>
<accession>A0A7J5Y9X9</accession>
<dbReference type="GO" id="GO:0002376">
    <property type="term" value="P:immune system process"/>
    <property type="evidence" value="ECO:0007669"/>
    <property type="project" value="UniProtKB-KW"/>
</dbReference>
<dbReference type="InterPro" id="IPR050413">
    <property type="entry name" value="TCR_beta_variable"/>
</dbReference>
<dbReference type="AlphaFoldDB" id="A0A7J5Y9X9"/>
<dbReference type="OrthoDB" id="8947657at2759"/>
<dbReference type="Proteomes" id="UP000518266">
    <property type="component" value="Unassembled WGS sequence"/>
</dbReference>
<dbReference type="GO" id="GO:0007166">
    <property type="term" value="P:cell surface receptor signaling pathway"/>
    <property type="evidence" value="ECO:0007669"/>
    <property type="project" value="TreeGrafter"/>
</dbReference>
<dbReference type="InterPro" id="IPR036179">
    <property type="entry name" value="Ig-like_dom_sf"/>
</dbReference>